<reference evidence="2 3" key="1">
    <citation type="submission" date="2016-07" db="EMBL/GenBank/DDBJ databases">
        <title>Genomic analysis of zinc-resistant bacterium Mucilaginibacter pedocola TBZ30.</title>
        <authorList>
            <person name="Huang J."/>
            <person name="Tang J."/>
        </authorList>
    </citation>
    <scope>NUCLEOTIDE SEQUENCE [LARGE SCALE GENOMIC DNA]</scope>
    <source>
        <strain evidence="2 3">TBZ30</strain>
    </source>
</reference>
<sequence length="212" mass="24627">MPIILYFMKKYKRLPQHPPEQLKRLQEIGELKSCPLEKQKPNGESEGQLTDFVIWLRLQHYRLEYRLLYYDMAVCCAYILFMFSALKLTAVVPQTWFAVITVLVLCLCCVLFIAVHLMPNTRADKNLKPGAWGNYCSTLKYGTGAYRVYLIVLMLTCLLYWHNERNLDGQLIVWIMPLAAIHFTAGLKMLKSNLQAKLTTEEYLRLAGKSRV</sequence>
<keyword evidence="1" id="KW-0472">Membrane</keyword>
<feature type="transmembrane region" description="Helical" evidence="1">
    <location>
        <begin position="96"/>
        <end position="118"/>
    </location>
</feature>
<evidence type="ECO:0000313" key="2">
    <source>
        <dbReference type="EMBL" id="OOQ60988.1"/>
    </source>
</evidence>
<accession>A0A1S9PK86</accession>
<evidence type="ECO:0000256" key="1">
    <source>
        <dbReference type="SAM" id="Phobius"/>
    </source>
</evidence>
<protein>
    <submittedName>
        <fullName evidence="2">Uncharacterized protein</fullName>
    </submittedName>
</protein>
<evidence type="ECO:0000313" key="3">
    <source>
        <dbReference type="Proteomes" id="UP000189739"/>
    </source>
</evidence>
<organism evidence="2 3">
    <name type="scientific">Mucilaginibacter pedocola</name>
    <dbReference type="NCBI Taxonomy" id="1792845"/>
    <lineage>
        <taxon>Bacteria</taxon>
        <taxon>Pseudomonadati</taxon>
        <taxon>Bacteroidota</taxon>
        <taxon>Sphingobacteriia</taxon>
        <taxon>Sphingobacteriales</taxon>
        <taxon>Sphingobacteriaceae</taxon>
        <taxon>Mucilaginibacter</taxon>
    </lineage>
</organism>
<keyword evidence="1" id="KW-0812">Transmembrane</keyword>
<keyword evidence="3" id="KW-1185">Reference proteome</keyword>
<name>A0A1S9PK86_9SPHI</name>
<feature type="transmembrane region" description="Helical" evidence="1">
    <location>
        <begin position="144"/>
        <end position="163"/>
    </location>
</feature>
<keyword evidence="1" id="KW-1133">Transmembrane helix</keyword>
<dbReference type="EMBL" id="MBTF01000003">
    <property type="protein sequence ID" value="OOQ60988.1"/>
    <property type="molecule type" value="Genomic_DNA"/>
</dbReference>
<gene>
    <name evidence="2" type="ORF">BC343_21280</name>
</gene>
<dbReference type="Proteomes" id="UP000189739">
    <property type="component" value="Unassembled WGS sequence"/>
</dbReference>
<feature type="transmembrane region" description="Helical" evidence="1">
    <location>
        <begin position="67"/>
        <end position="90"/>
    </location>
</feature>
<dbReference type="STRING" id="1792845.BC343_21280"/>
<feature type="transmembrane region" description="Helical" evidence="1">
    <location>
        <begin position="169"/>
        <end position="187"/>
    </location>
</feature>
<dbReference type="AlphaFoldDB" id="A0A1S9PK86"/>
<proteinExistence type="predicted"/>
<comment type="caution">
    <text evidence="2">The sequence shown here is derived from an EMBL/GenBank/DDBJ whole genome shotgun (WGS) entry which is preliminary data.</text>
</comment>